<name>A0A383DLJ5_9ZZZZ</name>
<evidence type="ECO:0000256" key="6">
    <source>
        <dbReference type="ARBA" id="ARBA00047918"/>
    </source>
</evidence>
<dbReference type="InterPro" id="IPR048355">
    <property type="entry name" value="MS_C"/>
</dbReference>
<feature type="domain" description="Malate synthase C-terminal" evidence="8">
    <location>
        <begin position="115"/>
        <end position="227"/>
    </location>
</feature>
<sequence>RFDVTIQNTEFMSNIFRRLVAICLKHNAVPIGGMATALPSRDEEVNIEAAKSIKSDKEWEAKQGFIRAWVAHIYHMDPAAEPFKKIHESGWVPTENMKKPDNYPIKIEKPNGILTKEGTRQNIRTLIEYLEAWLNGRGAKGIDRLAGKPGKRPALMEDLATARISTGQIAQRIIHKSISEDTEEAHSKELVKELIVSETEDIIDQLGETGSDEQKTNYNKASKIAMHWIKNYTEF</sequence>
<dbReference type="EC" id="2.3.3.9" evidence="2"/>
<gene>
    <name evidence="9" type="ORF">METZ01_LOCUS498073</name>
</gene>
<feature type="non-terminal residue" evidence="9">
    <location>
        <position position="1"/>
    </location>
</feature>
<feature type="non-terminal residue" evidence="9">
    <location>
        <position position="235"/>
    </location>
</feature>
<accession>A0A383DLJ5</accession>
<dbReference type="Pfam" id="PF20659">
    <property type="entry name" value="MS_C"/>
    <property type="match status" value="1"/>
</dbReference>
<evidence type="ECO:0000259" key="8">
    <source>
        <dbReference type="Pfam" id="PF20659"/>
    </source>
</evidence>
<dbReference type="InterPro" id="IPR046363">
    <property type="entry name" value="MS_N_TIM-barrel_dom"/>
</dbReference>
<dbReference type="InterPro" id="IPR006252">
    <property type="entry name" value="Malate_synthA"/>
</dbReference>
<dbReference type="InterPro" id="IPR001465">
    <property type="entry name" value="Malate_synthase_TIM"/>
</dbReference>
<reference evidence="9" key="1">
    <citation type="submission" date="2018-05" db="EMBL/GenBank/DDBJ databases">
        <authorList>
            <person name="Lanie J.A."/>
            <person name="Ng W.-L."/>
            <person name="Kazmierczak K.M."/>
            <person name="Andrzejewski T.M."/>
            <person name="Davidsen T.M."/>
            <person name="Wayne K.J."/>
            <person name="Tettelin H."/>
            <person name="Glass J.I."/>
            <person name="Rusch D."/>
            <person name="Podicherti R."/>
            <person name="Tsui H.-C.T."/>
            <person name="Winkler M.E."/>
        </authorList>
    </citation>
    <scope>NUCLEOTIDE SEQUENCE</scope>
</reference>
<comment type="similarity">
    <text evidence="1">Belongs to the malate synthase family.</text>
</comment>
<dbReference type="Gene3D" id="1.20.1220.12">
    <property type="entry name" value="Malate synthase, domain III"/>
    <property type="match status" value="1"/>
</dbReference>
<dbReference type="SUPFAM" id="SSF51645">
    <property type="entry name" value="Malate synthase G"/>
    <property type="match status" value="1"/>
</dbReference>
<dbReference type="PANTHER" id="PTHR42902:SF1">
    <property type="entry name" value="MALATE SYNTHASE 1-RELATED"/>
    <property type="match status" value="1"/>
</dbReference>
<evidence type="ECO:0000313" key="9">
    <source>
        <dbReference type="EMBL" id="SVE45219.1"/>
    </source>
</evidence>
<dbReference type="InterPro" id="IPR044856">
    <property type="entry name" value="Malate_synth_C_sf"/>
</dbReference>
<evidence type="ECO:0000256" key="1">
    <source>
        <dbReference type="ARBA" id="ARBA00006394"/>
    </source>
</evidence>
<comment type="catalytic activity">
    <reaction evidence="6">
        <text>glyoxylate + acetyl-CoA + H2O = (S)-malate + CoA + H(+)</text>
        <dbReference type="Rhea" id="RHEA:18181"/>
        <dbReference type="ChEBI" id="CHEBI:15377"/>
        <dbReference type="ChEBI" id="CHEBI:15378"/>
        <dbReference type="ChEBI" id="CHEBI:15589"/>
        <dbReference type="ChEBI" id="CHEBI:36655"/>
        <dbReference type="ChEBI" id="CHEBI:57287"/>
        <dbReference type="ChEBI" id="CHEBI:57288"/>
        <dbReference type="EC" id="2.3.3.9"/>
    </reaction>
</comment>
<keyword evidence="3" id="KW-0329">Glyoxylate bypass</keyword>
<evidence type="ECO:0000256" key="3">
    <source>
        <dbReference type="ARBA" id="ARBA00022435"/>
    </source>
</evidence>
<protein>
    <recommendedName>
        <fullName evidence="2">malate synthase</fullName>
        <ecNumber evidence="2">2.3.3.9</ecNumber>
    </recommendedName>
</protein>
<feature type="domain" description="Malate synthase TIM barrel" evidence="7">
    <location>
        <begin position="6"/>
        <end position="86"/>
    </location>
</feature>
<keyword evidence="5" id="KW-0808">Transferase</keyword>
<evidence type="ECO:0000256" key="2">
    <source>
        <dbReference type="ARBA" id="ARBA00012636"/>
    </source>
</evidence>
<dbReference type="EMBL" id="UINC01218266">
    <property type="protein sequence ID" value="SVE45219.1"/>
    <property type="molecule type" value="Genomic_DNA"/>
</dbReference>
<evidence type="ECO:0000256" key="5">
    <source>
        <dbReference type="ARBA" id="ARBA00022679"/>
    </source>
</evidence>
<dbReference type="PANTHER" id="PTHR42902">
    <property type="entry name" value="MALATE SYNTHASE"/>
    <property type="match status" value="1"/>
</dbReference>
<dbReference type="GO" id="GO:0006097">
    <property type="term" value="P:glyoxylate cycle"/>
    <property type="evidence" value="ECO:0007669"/>
    <property type="project" value="UniProtKB-KW"/>
</dbReference>
<dbReference type="Gene3D" id="3.20.20.360">
    <property type="entry name" value="Malate synthase, domain 3"/>
    <property type="match status" value="1"/>
</dbReference>
<keyword evidence="4" id="KW-0816">Tricarboxylic acid cycle</keyword>
<proteinExistence type="inferred from homology"/>
<dbReference type="GO" id="GO:0006099">
    <property type="term" value="P:tricarboxylic acid cycle"/>
    <property type="evidence" value="ECO:0007669"/>
    <property type="project" value="UniProtKB-KW"/>
</dbReference>
<dbReference type="Pfam" id="PF01274">
    <property type="entry name" value="MS_TIM-barrel"/>
    <property type="match status" value="1"/>
</dbReference>
<dbReference type="GO" id="GO:0005737">
    <property type="term" value="C:cytoplasm"/>
    <property type="evidence" value="ECO:0007669"/>
    <property type="project" value="TreeGrafter"/>
</dbReference>
<dbReference type="AlphaFoldDB" id="A0A383DLJ5"/>
<evidence type="ECO:0000259" key="7">
    <source>
        <dbReference type="Pfam" id="PF01274"/>
    </source>
</evidence>
<organism evidence="9">
    <name type="scientific">marine metagenome</name>
    <dbReference type="NCBI Taxonomy" id="408172"/>
    <lineage>
        <taxon>unclassified sequences</taxon>
        <taxon>metagenomes</taxon>
        <taxon>ecological metagenomes</taxon>
    </lineage>
</organism>
<dbReference type="InterPro" id="IPR011076">
    <property type="entry name" value="Malate_synth_sf"/>
</dbReference>
<dbReference type="GO" id="GO:0004474">
    <property type="term" value="F:malate synthase activity"/>
    <property type="evidence" value="ECO:0007669"/>
    <property type="project" value="UniProtKB-EC"/>
</dbReference>
<evidence type="ECO:0000256" key="4">
    <source>
        <dbReference type="ARBA" id="ARBA00022532"/>
    </source>
</evidence>